<feature type="binding site" evidence="4">
    <location>
        <position position="131"/>
    </location>
    <ligand>
        <name>a divalent metal cation</name>
        <dbReference type="ChEBI" id="CHEBI:60240"/>
        <label>2</label>
    </ligand>
</feature>
<dbReference type="PIRSF" id="PIRSF005902">
    <property type="entry name" value="DNase_TatD"/>
    <property type="match status" value="1"/>
</dbReference>
<feature type="binding site" evidence="4">
    <location>
        <position position="9"/>
    </location>
    <ligand>
        <name>a divalent metal cation</name>
        <dbReference type="ChEBI" id="CHEBI:60240"/>
        <label>1</label>
    </ligand>
</feature>
<dbReference type="RefSeq" id="WP_105191557.1">
    <property type="nucleotide sequence ID" value="NZ_PSZM01000046.1"/>
</dbReference>
<keyword evidence="2 4" id="KW-0479">Metal-binding</keyword>
<dbReference type="PANTHER" id="PTHR46124:SF4">
    <property type="entry name" value="HYDROLASE TATD"/>
    <property type="match status" value="1"/>
</dbReference>
<sequence>MKLIDTHTHLYSEQFDTDRDEMILRAINAGVDRFYLPSIDSSYYPKMVELKNKYPQKMFLMIGLHPCDVKPDTYEKELFFVKEKLSEESFAAIGEIGLDLYWDTSTLEIQLYAFKKQIQWAKQYKLPIVIHVREAFEETLNILRQEKSPDLYGILHCFTGTLEQAKEFIQLGFYLGIGGVVTFKNGKIDKFLKEIPLQHIVLETDSPYLAPVPYRGKRNESAYIQSVADKLSDIYEVIPEEIGRITSENALKVFKL</sequence>
<name>A0A2S8A7G5_9FLAO</name>
<dbReference type="GO" id="GO:0046872">
    <property type="term" value="F:metal ion binding"/>
    <property type="evidence" value="ECO:0007669"/>
    <property type="project" value="UniProtKB-KW"/>
</dbReference>
<evidence type="ECO:0000313" key="6">
    <source>
        <dbReference type="Proteomes" id="UP000238042"/>
    </source>
</evidence>
<dbReference type="InterPro" id="IPR001130">
    <property type="entry name" value="TatD-like"/>
</dbReference>
<dbReference type="InterPro" id="IPR018228">
    <property type="entry name" value="DNase_TatD-rel_CS"/>
</dbReference>
<dbReference type="OrthoDB" id="9810005at2"/>
<feature type="binding site" evidence="4">
    <location>
        <position position="7"/>
    </location>
    <ligand>
        <name>a divalent metal cation</name>
        <dbReference type="ChEBI" id="CHEBI:60240"/>
        <label>1</label>
    </ligand>
</feature>
<dbReference type="Proteomes" id="UP000238042">
    <property type="component" value="Unassembled WGS sequence"/>
</dbReference>
<evidence type="ECO:0000256" key="4">
    <source>
        <dbReference type="PIRSR" id="PIRSR005902-1"/>
    </source>
</evidence>
<dbReference type="Pfam" id="PF01026">
    <property type="entry name" value="TatD_DNase"/>
    <property type="match status" value="1"/>
</dbReference>
<evidence type="ECO:0000256" key="3">
    <source>
        <dbReference type="ARBA" id="ARBA00022801"/>
    </source>
</evidence>
<dbReference type="EMBL" id="PSZM01000046">
    <property type="protein sequence ID" value="PQL90508.1"/>
    <property type="molecule type" value="Genomic_DNA"/>
</dbReference>
<proteinExistence type="inferred from homology"/>
<gene>
    <name evidence="5" type="ORF">C4S77_11515</name>
</gene>
<dbReference type="AlphaFoldDB" id="A0A2S8A7G5"/>
<dbReference type="Gene3D" id="3.20.20.140">
    <property type="entry name" value="Metal-dependent hydrolases"/>
    <property type="match status" value="1"/>
</dbReference>
<dbReference type="PROSITE" id="PS01090">
    <property type="entry name" value="TATD_2"/>
    <property type="match status" value="1"/>
</dbReference>
<comment type="caution">
    <text evidence="5">The sequence shown here is derived from an EMBL/GenBank/DDBJ whole genome shotgun (WGS) entry which is preliminary data.</text>
</comment>
<organism evidence="5 6">
    <name type="scientific">Apibacter adventoris</name>
    <dbReference type="NCBI Taxonomy" id="1679466"/>
    <lineage>
        <taxon>Bacteria</taxon>
        <taxon>Pseudomonadati</taxon>
        <taxon>Bacteroidota</taxon>
        <taxon>Flavobacteriia</taxon>
        <taxon>Flavobacteriales</taxon>
        <taxon>Weeksellaceae</taxon>
        <taxon>Apibacter</taxon>
    </lineage>
</organism>
<dbReference type="InterPro" id="IPR015991">
    <property type="entry name" value="TatD/YcfH-like"/>
</dbReference>
<evidence type="ECO:0000313" key="5">
    <source>
        <dbReference type="EMBL" id="PQL90508.1"/>
    </source>
</evidence>
<dbReference type="GO" id="GO:0016788">
    <property type="term" value="F:hydrolase activity, acting on ester bonds"/>
    <property type="evidence" value="ECO:0007669"/>
    <property type="project" value="InterPro"/>
</dbReference>
<comment type="similarity">
    <text evidence="1">Belongs to the metallo-dependent hydrolases superfamily. TatD-type hydrolase family.</text>
</comment>
<feature type="binding site" evidence="4">
    <location>
        <position position="205"/>
    </location>
    <ligand>
        <name>a divalent metal cation</name>
        <dbReference type="ChEBI" id="CHEBI:60240"/>
        <label>1</label>
    </ligand>
</feature>
<accession>A0A2S8A7G5</accession>
<dbReference type="FunFam" id="3.20.20.140:FF:000005">
    <property type="entry name" value="TatD family hydrolase"/>
    <property type="match status" value="1"/>
</dbReference>
<dbReference type="InterPro" id="IPR032466">
    <property type="entry name" value="Metal_Hydrolase"/>
</dbReference>
<dbReference type="PANTHER" id="PTHR46124">
    <property type="entry name" value="D-AMINOACYL-TRNA DEACYLASE"/>
    <property type="match status" value="1"/>
</dbReference>
<evidence type="ECO:0000256" key="1">
    <source>
        <dbReference type="ARBA" id="ARBA00009275"/>
    </source>
</evidence>
<dbReference type="GO" id="GO:0004536">
    <property type="term" value="F:DNA nuclease activity"/>
    <property type="evidence" value="ECO:0007669"/>
    <property type="project" value="InterPro"/>
</dbReference>
<feature type="binding site" evidence="4">
    <location>
        <position position="156"/>
    </location>
    <ligand>
        <name>a divalent metal cation</name>
        <dbReference type="ChEBI" id="CHEBI:60240"/>
        <label>2</label>
    </ligand>
</feature>
<evidence type="ECO:0000256" key="2">
    <source>
        <dbReference type="ARBA" id="ARBA00022723"/>
    </source>
</evidence>
<dbReference type="NCBIfam" id="TIGR00010">
    <property type="entry name" value="YchF/TatD family DNA exonuclease"/>
    <property type="match status" value="1"/>
</dbReference>
<dbReference type="GO" id="GO:0005829">
    <property type="term" value="C:cytosol"/>
    <property type="evidence" value="ECO:0007669"/>
    <property type="project" value="TreeGrafter"/>
</dbReference>
<keyword evidence="3 5" id="KW-0378">Hydrolase</keyword>
<reference evidence="5 6" key="1">
    <citation type="submission" date="2018-02" db="EMBL/GenBank/DDBJ databases">
        <title>Genome sequences of Apibacter spp., gut symbionts of Asian honey bees.</title>
        <authorList>
            <person name="Kwong W.K."/>
            <person name="Steele M.I."/>
            <person name="Moran N.A."/>
        </authorList>
    </citation>
    <scope>NUCLEOTIDE SEQUENCE [LARGE SCALE GENOMIC DNA]</scope>
    <source>
        <strain evidence="6">wkB301</strain>
    </source>
</reference>
<keyword evidence="6" id="KW-1185">Reference proteome</keyword>
<feature type="binding site" evidence="4">
    <location>
        <position position="95"/>
    </location>
    <ligand>
        <name>a divalent metal cation</name>
        <dbReference type="ChEBI" id="CHEBI:60240"/>
        <label>1</label>
    </ligand>
</feature>
<dbReference type="SUPFAM" id="SSF51556">
    <property type="entry name" value="Metallo-dependent hydrolases"/>
    <property type="match status" value="1"/>
</dbReference>
<dbReference type="CDD" id="cd01310">
    <property type="entry name" value="TatD_DNAse"/>
    <property type="match status" value="1"/>
</dbReference>
<protein>
    <submittedName>
        <fullName evidence="5">Hydrolase TatD</fullName>
    </submittedName>
</protein>